<evidence type="ECO:0000313" key="2">
    <source>
        <dbReference type="Proteomes" id="UP000800200"/>
    </source>
</evidence>
<organism evidence="1 2">
    <name type="scientific">Zopfia rhizophila CBS 207.26</name>
    <dbReference type="NCBI Taxonomy" id="1314779"/>
    <lineage>
        <taxon>Eukaryota</taxon>
        <taxon>Fungi</taxon>
        <taxon>Dikarya</taxon>
        <taxon>Ascomycota</taxon>
        <taxon>Pezizomycotina</taxon>
        <taxon>Dothideomycetes</taxon>
        <taxon>Dothideomycetes incertae sedis</taxon>
        <taxon>Zopfiaceae</taxon>
        <taxon>Zopfia</taxon>
    </lineage>
</organism>
<dbReference type="OrthoDB" id="3795810at2759"/>
<gene>
    <name evidence="1" type="ORF">K469DRAFT_711742</name>
</gene>
<keyword evidence="2" id="KW-1185">Reference proteome</keyword>
<reference evidence="1" key="1">
    <citation type="journal article" date="2020" name="Stud. Mycol.">
        <title>101 Dothideomycetes genomes: a test case for predicting lifestyles and emergence of pathogens.</title>
        <authorList>
            <person name="Haridas S."/>
            <person name="Albert R."/>
            <person name="Binder M."/>
            <person name="Bloem J."/>
            <person name="Labutti K."/>
            <person name="Salamov A."/>
            <person name="Andreopoulos B."/>
            <person name="Baker S."/>
            <person name="Barry K."/>
            <person name="Bills G."/>
            <person name="Bluhm B."/>
            <person name="Cannon C."/>
            <person name="Castanera R."/>
            <person name="Culley D."/>
            <person name="Daum C."/>
            <person name="Ezra D."/>
            <person name="Gonzalez J."/>
            <person name="Henrissat B."/>
            <person name="Kuo A."/>
            <person name="Liang C."/>
            <person name="Lipzen A."/>
            <person name="Lutzoni F."/>
            <person name="Magnuson J."/>
            <person name="Mondo S."/>
            <person name="Nolan M."/>
            <person name="Ohm R."/>
            <person name="Pangilinan J."/>
            <person name="Park H.-J."/>
            <person name="Ramirez L."/>
            <person name="Alfaro M."/>
            <person name="Sun H."/>
            <person name="Tritt A."/>
            <person name="Yoshinaga Y."/>
            <person name="Zwiers L.-H."/>
            <person name="Turgeon B."/>
            <person name="Goodwin S."/>
            <person name="Spatafora J."/>
            <person name="Crous P."/>
            <person name="Grigoriev I."/>
        </authorList>
    </citation>
    <scope>NUCLEOTIDE SEQUENCE</scope>
    <source>
        <strain evidence="1">CBS 207.26</strain>
    </source>
</reference>
<sequence length="65" mass="7414">MKPVQKFSLAEESFEREKAQIASYEEGWDRWDGPMWPMGTVQCDLQSPTKIMAPALSTTKNPTHT</sequence>
<dbReference type="Proteomes" id="UP000800200">
    <property type="component" value="Unassembled WGS sequence"/>
</dbReference>
<name>A0A6A6DSH9_9PEZI</name>
<dbReference type="EMBL" id="ML994647">
    <property type="protein sequence ID" value="KAF2182564.1"/>
    <property type="molecule type" value="Genomic_DNA"/>
</dbReference>
<proteinExistence type="predicted"/>
<feature type="non-terminal residue" evidence="1">
    <location>
        <position position="1"/>
    </location>
</feature>
<protein>
    <submittedName>
        <fullName evidence="1">Uncharacterized protein</fullName>
    </submittedName>
</protein>
<dbReference type="AlphaFoldDB" id="A0A6A6DSH9"/>
<evidence type="ECO:0000313" key="1">
    <source>
        <dbReference type="EMBL" id="KAF2182564.1"/>
    </source>
</evidence>
<accession>A0A6A6DSH9</accession>